<evidence type="ECO:0000313" key="1">
    <source>
        <dbReference type="EMBL" id="CAF4383875.1"/>
    </source>
</evidence>
<dbReference type="AlphaFoldDB" id="A0A820N5I5"/>
<dbReference type="EMBL" id="CAJOAY010025536">
    <property type="protein sequence ID" value="CAF4383875.1"/>
    <property type="molecule type" value="Genomic_DNA"/>
</dbReference>
<protein>
    <submittedName>
        <fullName evidence="1">Uncharacterized protein</fullName>
    </submittedName>
</protein>
<organism evidence="1 2">
    <name type="scientific">Adineta steineri</name>
    <dbReference type="NCBI Taxonomy" id="433720"/>
    <lineage>
        <taxon>Eukaryota</taxon>
        <taxon>Metazoa</taxon>
        <taxon>Spiralia</taxon>
        <taxon>Gnathifera</taxon>
        <taxon>Rotifera</taxon>
        <taxon>Eurotatoria</taxon>
        <taxon>Bdelloidea</taxon>
        <taxon>Adinetida</taxon>
        <taxon>Adinetidae</taxon>
        <taxon>Adineta</taxon>
    </lineage>
</organism>
<name>A0A820N5I5_9BILA</name>
<proteinExistence type="predicted"/>
<feature type="non-terminal residue" evidence="1">
    <location>
        <position position="26"/>
    </location>
</feature>
<accession>A0A820N5I5</accession>
<evidence type="ECO:0000313" key="2">
    <source>
        <dbReference type="Proteomes" id="UP000663881"/>
    </source>
</evidence>
<dbReference type="Proteomes" id="UP000663881">
    <property type="component" value="Unassembled WGS sequence"/>
</dbReference>
<sequence>MEQEEGWDNEVDMLQNEVLYIPASTN</sequence>
<comment type="caution">
    <text evidence="1">The sequence shown here is derived from an EMBL/GenBank/DDBJ whole genome shotgun (WGS) entry which is preliminary data.</text>
</comment>
<gene>
    <name evidence="1" type="ORF">OKA104_LOCUS50505</name>
</gene>
<reference evidence="1" key="1">
    <citation type="submission" date="2021-02" db="EMBL/GenBank/DDBJ databases">
        <authorList>
            <person name="Nowell W R."/>
        </authorList>
    </citation>
    <scope>NUCLEOTIDE SEQUENCE</scope>
</reference>